<dbReference type="Proteomes" id="UP001147760">
    <property type="component" value="Unassembled WGS sequence"/>
</dbReference>
<accession>A0A9X0BLT6</accession>
<keyword evidence="2" id="KW-1185">Reference proteome</keyword>
<evidence type="ECO:0000313" key="2">
    <source>
        <dbReference type="Proteomes" id="UP001147760"/>
    </source>
</evidence>
<reference evidence="1" key="2">
    <citation type="journal article" date="2023" name="IMA Fungus">
        <title>Comparative genomic study of the Penicillium genus elucidates a diverse pangenome and 15 lateral gene transfer events.</title>
        <authorList>
            <person name="Petersen C."/>
            <person name="Sorensen T."/>
            <person name="Nielsen M.R."/>
            <person name="Sondergaard T.E."/>
            <person name="Sorensen J.L."/>
            <person name="Fitzpatrick D.A."/>
            <person name="Frisvad J.C."/>
            <person name="Nielsen K.L."/>
        </authorList>
    </citation>
    <scope>NUCLEOTIDE SEQUENCE</scope>
    <source>
        <strain evidence="1">IBT 17660</strain>
    </source>
</reference>
<proteinExistence type="predicted"/>
<evidence type="ECO:0000313" key="1">
    <source>
        <dbReference type="EMBL" id="KAJ5471622.1"/>
    </source>
</evidence>
<protein>
    <submittedName>
        <fullName evidence="1">Uncharacterized protein</fullName>
    </submittedName>
</protein>
<organism evidence="1 2">
    <name type="scientific">Penicillium desertorum</name>
    <dbReference type="NCBI Taxonomy" id="1303715"/>
    <lineage>
        <taxon>Eukaryota</taxon>
        <taxon>Fungi</taxon>
        <taxon>Dikarya</taxon>
        <taxon>Ascomycota</taxon>
        <taxon>Pezizomycotina</taxon>
        <taxon>Eurotiomycetes</taxon>
        <taxon>Eurotiomycetidae</taxon>
        <taxon>Eurotiales</taxon>
        <taxon>Aspergillaceae</taxon>
        <taxon>Penicillium</taxon>
    </lineage>
</organism>
<gene>
    <name evidence="1" type="ORF">N7530_008979</name>
</gene>
<name>A0A9X0BLT6_9EURO</name>
<reference evidence="1" key="1">
    <citation type="submission" date="2022-12" db="EMBL/GenBank/DDBJ databases">
        <authorList>
            <person name="Petersen C."/>
        </authorList>
    </citation>
    <scope>NUCLEOTIDE SEQUENCE</scope>
    <source>
        <strain evidence="1">IBT 17660</strain>
    </source>
</reference>
<sequence length="69" mass="7951">MNSATASNMGPGQGKFPVTVKKRRKYEGKSWQFRLTEDKGQFALADSNGKLESEKTFLMEFVYWQIKDL</sequence>
<comment type="caution">
    <text evidence="1">The sequence shown here is derived from an EMBL/GenBank/DDBJ whole genome shotgun (WGS) entry which is preliminary data.</text>
</comment>
<dbReference type="EMBL" id="JAPWDO010000005">
    <property type="protein sequence ID" value="KAJ5471622.1"/>
    <property type="molecule type" value="Genomic_DNA"/>
</dbReference>
<dbReference type="AlphaFoldDB" id="A0A9X0BLT6"/>